<sequence length="132" mass="15414">MVETGCEFEGSWKVPTRDFIPAPAVSVSARKIAAELWKFASMTGGSWWRYGLFHQLGLKIATFSVAATLQIELVEDRNRIKELEAERRFSRMKLDEERALWIRRERQKMSVIVDRLKQHTIRKKRISKAGYS</sequence>
<reference evidence="3" key="1">
    <citation type="submission" date="2024-07" db="EMBL/GenBank/DDBJ databases">
        <title>Two chromosome-level genome assemblies of Korean endemic species Abeliophyllum distichum and Forsythia ovata (Oleaceae).</title>
        <authorList>
            <person name="Jang H."/>
        </authorList>
    </citation>
    <scope>NUCLEOTIDE SEQUENCE [LARGE SCALE GENOMIC DNA]</scope>
</reference>
<evidence type="ECO:0000256" key="1">
    <source>
        <dbReference type="SAM" id="Coils"/>
    </source>
</evidence>
<feature type="coiled-coil region" evidence="1">
    <location>
        <begin position="66"/>
        <end position="100"/>
    </location>
</feature>
<comment type="caution">
    <text evidence="2">The sequence shown here is derived from an EMBL/GenBank/DDBJ whole genome shotgun (WGS) entry which is preliminary data.</text>
</comment>
<proteinExistence type="predicted"/>
<organism evidence="2 3">
    <name type="scientific">Forsythia ovata</name>
    <dbReference type="NCBI Taxonomy" id="205694"/>
    <lineage>
        <taxon>Eukaryota</taxon>
        <taxon>Viridiplantae</taxon>
        <taxon>Streptophyta</taxon>
        <taxon>Embryophyta</taxon>
        <taxon>Tracheophyta</taxon>
        <taxon>Spermatophyta</taxon>
        <taxon>Magnoliopsida</taxon>
        <taxon>eudicotyledons</taxon>
        <taxon>Gunneridae</taxon>
        <taxon>Pentapetalae</taxon>
        <taxon>asterids</taxon>
        <taxon>lamiids</taxon>
        <taxon>Lamiales</taxon>
        <taxon>Oleaceae</taxon>
        <taxon>Forsythieae</taxon>
        <taxon>Forsythia</taxon>
    </lineage>
</organism>
<keyword evidence="1" id="KW-0175">Coiled coil</keyword>
<accession>A0ABD1SNM9</accession>
<keyword evidence="3" id="KW-1185">Reference proteome</keyword>
<gene>
    <name evidence="2" type="ORF">Fot_35914</name>
</gene>
<dbReference type="AlphaFoldDB" id="A0ABD1SNM9"/>
<dbReference type="EMBL" id="JBFOLJ010000010">
    <property type="protein sequence ID" value="KAL2502066.1"/>
    <property type="molecule type" value="Genomic_DNA"/>
</dbReference>
<dbReference type="Proteomes" id="UP001604277">
    <property type="component" value="Unassembled WGS sequence"/>
</dbReference>
<evidence type="ECO:0000313" key="2">
    <source>
        <dbReference type="EMBL" id="KAL2502066.1"/>
    </source>
</evidence>
<name>A0ABD1SNM9_9LAMI</name>
<protein>
    <submittedName>
        <fullName evidence="2">Uncharacterized protein</fullName>
    </submittedName>
</protein>
<evidence type="ECO:0000313" key="3">
    <source>
        <dbReference type="Proteomes" id="UP001604277"/>
    </source>
</evidence>